<evidence type="ECO:0000313" key="2">
    <source>
        <dbReference type="EMBL" id="TGK67073.1"/>
    </source>
</evidence>
<dbReference type="AlphaFoldDB" id="A0A6N4Q5Y2"/>
<dbReference type="CDD" id="cd00093">
    <property type="entry name" value="HTH_XRE"/>
    <property type="match status" value="1"/>
</dbReference>
<accession>A0A6N4Q5Y2</accession>
<organism evidence="2 3">
    <name type="scientific">Leptospira kanakyensis</name>
    <dbReference type="NCBI Taxonomy" id="2484968"/>
    <lineage>
        <taxon>Bacteria</taxon>
        <taxon>Pseudomonadati</taxon>
        <taxon>Spirochaetota</taxon>
        <taxon>Spirochaetia</taxon>
        <taxon>Leptospirales</taxon>
        <taxon>Leptospiraceae</taxon>
        <taxon>Leptospira</taxon>
    </lineage>
</organism>
<reference evidence="2" key="1">
    <citation type="journal article" date="2019" name="PLoS Negl. Trop. Dis.">
        <title>Revisiting the worldwide diversity of Leptospira species in the environment.</title>
        <authorList>
            <person name="Vincent A.T."/>
            <person name="Schiettekatte O."/>
            <person name="Bourhy P."/>
            <person name="Veyrier F.J."/>
            <person name="Picardeau M."/>
        </authorList>
    </citation>
    <scope>NUCLEOTIDE SEQUENCE [LARGE SCALE GENOMIC DNA]</scope>
    <source>
        <strain evidence="2">201800293</strain>
    </source>
</reference>
<dbReference type="Gene3D" id="1.10.260.40">
    <property type="entry name" value="lambda repressor-like DNA-binding domains"/>
    <property type="match status" value="1"/>
</dbReference>
<proteinExistence type="predicted"/>
<protein>
    <submittedName>
        <fullName evidence="2">Helix-turn-helix domain-containing protein</fullName>
    </submittedName>
</protein>
<dbReference type="RefSeq" id="WP_135636421.1">
    <property type="nucleotide sequence ID" value="NZ_RQFE01000031.1"/>
</dbReference>
<feature type="domain" description="HTH cro/C1-type" evidence="1">
    <location>
        <begin position="27"/>
        <end position="71"/>
    </location>
</feature>
<dbReference type="PROSITE" id="PS50943">
    <property type="entry name" value="HTH_CROC1"/>
    <property type="match status" value="1"/>
</dbReference>
<dbReference type="InterPro" id="IPR001387">
    <property type="entry name" value="Cro/C1-type_HTH"/>
</dbReference>
<dbReference type="InterPro" id="IPR010982">
    <property type="entry name" value="Lambda_DNA-bd_dom_sf"/>
</dbReference>
<dbReference type="Proteomes" id="UP000297239">
    <property type="component" value="Unassembled WGS sequence"/>
</dbReference>
<comment type="caution">
    <text evidence="2">The sequence shown here is derived from an EMBL/GenBank/DDBJ whole genome shotgun (WGS) entry which is preliminary data.</text>
</comment>
<dbReference type="OrthoDB" id="1034290at2"/>
<dbReference type="SUPFAM" id="SSF47413">
    <property type="entry name" value="lambda repressor-like DNA-binding domains"/>
    <property type="match status" value="1"/>
</dbReference>
<evidence type="ECO:0000313" key="3">
    <source>
        <dbReference type="Proteomes" id="UP000297239"/>
    </source>
</evidence>
<evidence type="ECO:0000259" key="1">
    <source>
        <dbReference type="PROSITE" id="PS50943"/>
    </source>
</evidence>
<dbReference type="EMBL" id="RQFF01000037">
    <property type="protein sequence ID" value="TGK67073.1"/>
    <property type="molecule type" value="Genomic_DNA"/>
</dbReference>
<dbReference type="GO" id="GO:0003677">
    <property type="term" value="F:DNA binding"/>
    <property type="evidence" value="ECO:0007669"/>
    <property type="project" value="InterPro"/>
</dbReference>
<sequence>MSGEKLGKMNTPGQRLRWYIKEVLHATQADISEATGRSQGAVSNYINDSREMDLEFLSKLRHKFQLNPTWIITGDGIPRLPEPKEIQNSIQTLEKLRLQHFQTEADPALKEVIEGALELAKSDRTSLEIVRNLVKKFLERK</sequence>
<gene>
    <name evidence="2" type="ORF">EHQ18_18415</name>
</gene>
<name>A0A6N4Q5Y2_9LEPT</name>
<keyword evidence="3" id="KW-1185">Reference proteome</keyword>